<dbReference type="OrthoDB" id="9997551at2"/>
<gene>
    <name evidence="2" type="ORF">AB204_12990</name>
</gene>
<accession>A0A0J5IN86</accession>
<keyword evidence="3" id="KW-1185">Reference proteome</keyword>
<dbReference type="STRING" id="880157.AB204_12990"/>
<feature type="transmembrane region" description="Helical" evidence="1">
    <location>
        <begin position="6"/>
        <end position="34"/>
    </location>
</feature>
<keyword evidence="1" id="KW-0812">Transmembrane</keyword>
<evidence type="ECO:0000313" key="2">
    <source>
        <dbReference type="EMBL" id="KMJ44685.1"/>
    </source>
</evidence>
<name>A0A0J5IN86_9GAMM</name>
<dbReference type="PATRIC" id="fig|880157.4.peg.2769"/>
<comment type="caution">
    <text evidence="2">The sequence shown here is derived from an EMBL/GenBank/DDBJ whole genome shotgun (WGS) entry which is preliminary data.</text>
</comment>
<dbReference type="RefSeq" id="WP_047963784.1">
    <property type="nucleotide sequence ID" value="NZ_CAWMBG010000086.1"/>
</dbReference>
<proteinExistence type="predicted"/>
<protein>
    <submittedName>
        <fullName evidence="2">Uncharacterized protein</fullName>
    </submittedName>
</protein>
<reference evidence="2 3" key="1">
    <citation type="submission" date="2015-06" db="EMBL/GenBank/DDBJ databases">
        <title>Draft Whole-Genome Sequence of the Entomopathogenic Bacterium Xenorhabdus khoisanae.</title>
        <authorList>
            <person name="Naidoo S."/>
            <person name="Featherston J."/>
            <person name="Gray V.M."/>
        </authorList>
    </citation>
    <scope>NUCLEOTIDE SEQUENCE [LARGE SCALE GENOMIC DNA]</scope>
    <source>
        <strain evidence="2 3">MCB</strain>
    </source>
</reference>
<keyword evidence="1" id="KW-1133">Transmembrane helix</keyword>
<dbReference type="Proteomes" id="UP000036277">
    <property type="component" value="Unassembled WGS sequence"/>
</dbReference>
<dbReference type="AlphaFoldDB" id="A0A0J5IN86"/>
<feature type="transmembrane region" description="Helical" evidence="1">
    <location>
        <begin position="46"/>
        <end position="72"/>
    </location>
</feature>
<evidence type="ECO:0000313" key="3">
    <source>
        <dbReference type="Proteomes" id="UP000036277"/>
    </source>
</evidence>
<evidence type="ECO:0000256" key="1">
    <source>
        <dbReference type="SAM" id="Phobius"/>
    </source>
</evidence>
<sequence length="76" mass="8510">MDLNPIEFYIIIYMGISYHLGFIFIPAGLLFGFLALKVVKKTVVKILFSIISAGLLIPPTLTALIFLILNIMGFNY</sequence>
<organism evidence="2 3">
    <name type="scientific">Xenorhabdus khoisanae</name>
    <dbReference type="NCBI Taxonomy" id="880157"/>
    <lineage>
        <taxon>Bacteria</taxon>
        <taxon>Pseudomonadati</taxon>
        <taxon>Pseudomonadota</taxon>
        <taxon>Gammaproteobacteria</taxon>
        <taxon>Enterobacterales</taxon>
        <taxon>Morganellaceae</taxon>
        <taxon>Xenorhabdus</taxon>
    </lineage>
</organism>
<dbReference type="EMBL" id="LFCV01000086">
    <property type="protein sequence ID" value="KMJ44685.1"/>
    <property type="molecule type" value="Genomic_DNA"/>
</dbReference>
<keyword evidence="1" id="KW-0472">Membrane</keyword>